<dbReference type="STRING" id="13249.T1HXW6"/>
<reference evidence="1" key="1">
    <citation type="submission" date="2015-05" db="UniProtKB">
        <authorList>
            <consortium name="EnsemblMetazoa"/>
        </authorList>
    </citation>
    <scope>IDENTIFICATION</scope>
</reference>
<dbReference type="InParanoid" id="T1HXW6"/>
<keyword evidence="2" id="KW-1185">Reference proteome</keyword>
<dbReference type="HOGENOM" id="CLU_724260_0_0_1"/>
<dbReference type="Gene3D" id="3.30.505.10">
    <property type="entry name" value="SH2 domain"/>
    <property type="match status" value="1"/>
</dbReference>
<proteinExistence type="predicted"/>
<dbReference type="PROSITE" id="PS50001">
    <property type="entry name" value="SH2"/>
    <property type="match status" value="1"/>
</dbReference>
<dbReference type="eggNOG" id="KOG0194">
    <property type="taxonomic scope" value="Eukaryota"/>
</dbReference>
<name>T1HXW6_RHOPR</name>
<dbReference type="Proteomes" id="UP000015103">
    <property type="component" value="Unassembled WGS sequence"/>
</dbReference>
<dbReference type="EnsemblMetazoa" id="RPRC008886-RA">
    <property type="protein sequence ID" value="RPRC008886-PA"/>
    <property type="gene ID" value="RPRC008886"/>
</dbReference>
<dbReference type="AlphaFoldDB" id="T1HXW6"/>
<evidence type="ECO:0000313" key="2">
    <source>
        <dbReference type="Proteomes" id="UP000015103"/>
    </source>
</evidence>
<dbReference type="SMART" id="SM00252">
    <property type="entry name" value="SH2"/>
    <property type="match status" value="1"/>
</dbReference>
<dbReference type="SUPFAM" id="SSF55550">
    <property type="entry name" value="SH2 domain"/>
    <property type="match status" value="1"/>
</dbReference>
<organism evidence="1 2">
    <name type="scientific">Rhodnius prolixus</name>
    <name type="common">Triatomid bug</name>
    <dbReference type="NCBI Taxonomy" id="13249"/>
    <lineage>
        <taxon>Eukaryota</taxon>
        <taxon>Metazoa</taxon>
        <taxon>Ecdysozoa</taxon>
        <taxon>Arthropoda</taxon>
        <taxon>Hexapoda</taxon>
        <taxon>Insecta</taxon>
        <taxon>Pterygota</taxon>
        <taxon>Neoptera</taxon>
        <taxon>Paraneoptera</taxon>
        <taxon>Hemiptera</taxon>
        <taxon>Heteroptera</taxon>
        <taxon>Panheteroptera</taxon>
        <taxon>Cimicomorpha</taxon>
        <taxon>Reduviidae</taxon>
        <taxon>Triatominae</taxon>
        <taxon>Rhodnius</taxon>
    </lineage>
</organism>
<accession>T1HXW6</accession>
<sequence length="382" mass="43322">MRESMIVSMRIHRAGGIMRSILKEVCSHWNFASKEFVDKFTKSADHVDAIIAANEYTDFLQKQMTPYGRNVHSRSKWLNGYRSVPADMADLSFDNSLVEDTSGKLLANTLTVDNLTVEWVRAKLAEMEPRLRDCQEKLSNKNTHLQELSEVELAELKCEEKKLSRQLDVIKKALTELGCEEIPPGCDLPMDASADPTPESQRRIFPDINRKMVGAGIAIFVGTHLMQIAYVRVQEDNRHIPDMKSANGWQVVENSVITRKPSLPSPPAPPLQPTSSLVDILRKPFRRKSVPSSPISARHNVGPARSLVDEEWFHGVLPREEVVRLLTREGDFLVRETTRNDENQTVLSVCWGGHKHFIVQTTTEVCILNNHYSIKEKVYLAE</sequence>
<dbReference type="EMBL" id="ACPB03026761">
    <property type="status" value="NOT_ANNOTATED_CDS"/>
    <property type="molecule type" value="Genomic_DNA"/>
</dbReference>
<dbReference type="InterPro" id="IPR036860">
    <property type="entry name" value="SH2_dom_sf"/>
</dbReference>
<evidence type="ECO:0000313" key="1">
    <source>
        <dbReference type="EnsemblMetazoa" id="RPRC008886-PA"/>
    </source>
</evidence>
<dbReference type="Pfam" id="PF00017">
    <property type="entry name" value="SH2"/>
    <property type="match status" value="1"/>
</dbReference>
<dbReference type="VEuPathDB" id="VectorBase:RPRC008886"/>
<protein>
    <submittedName>
        <fullName evidence="1">SH2 domain-containing protein</fullName>
    </submittedName>
</protein>
<dbReference type="InterPro" id="IPR000980">
    <property type="entry name" value="SH2"/>
</dbReference>